<gene>
    <name evidence="2" type="ORF">L484_015388</name>
</gene>
<sequence length="122" mass="14596">MYRNYPEEPLLSEREQTDKLRERKKERERERERTNRDLHENNDGNAEEPKRLRAAVKNGEEENAAEEPKNLQTAMKNGEEPKKKKKRGWLRWLNGDEPKKKKNRYSCYRAGPDRAVFGPPFN</sequence>
<reference evidence="3" key="1">
    <citation type="submission" date="2013-01" db="EMBL/GenBank/DDBJ databases">
        <title>Draft Genome Sequence of a Mulberry Tree, Morus notabilis C.K. Schneid.</title>
        <authorList>
            <person name="He N."/>
            <person name="Zhao S."/>
        </authorList>
    </citation>
    <scope>NUCLEOTIDE SEQUENCE</scope>
</reference>
<keyword evidence="3" id="KW-1185">Reference proteome</keyword>
<proteinExistence type="predicted"/>
<feature type="compositionally biased region" description="Basic and acidic residues" evidence="1">
    <location>
        <begin position="11"/>
        <end position="51"/>
    </location>
</feature>
<accession>W9RFU5</accession>
<evidence type="ECO:0000256" key="1">
    <source>
        <dbReference type="SAM" id="MobiDB-lite"/>
    </source>
</evidence>
<dbReference type="AlphaFoldDB" id="W9RFU5"/>
<protein>
    <submittedName>
        <fullName evidence="2">Uncharacterized protein</fullName>
    </submittedName>
</protein>
<evidence type="ECO:0000313" key="3">
    <source>
        <dbReference type="Proteomes" id="UP000030645"/>
    </source>
</evidence>
<feature type="region of interest" description="Disordered" evidence="1">
    <location>
        <begin position="1"/>
        <end position="122"/>
    </location>
</feature>
<name>W9RFU5_9ROSA</name>
<dbReference type="EMBL" id="KE344994">
    <property type="protein sequence ID" value="EXB88703.1"/>
    <property type="molecule type" value="Genomic_DNA"/>
</dbReference>
<evidence type="ECO:0000313" key="2">
    <source>
        <dbReference type="EMBL" id="EXB88703.1"/>
    </source>
</evidence>
<dbReference type="Proteomes" id="UP000030645">
    <property type="component" value="Unassembled WGS sequence"/>
</dbReference>
<organism evidence="2 3">
    <name type="scientific">Morus notabilis</name>
    <dbReference type="NCBI Taxonomy" id="981085"/>
    <lineage>
        <taxon>Eukaryota</taxon>
        <taxon>Viridiplantae</taxon>
        <taxon>Streptophyta</taxon>
        <taxon>Embryophyta</taxon>
        <taxon>Tracheophyta</taxon>
        <taxon>Spermatophyta</taxon>
        <taxon>Magnoliopsida</taxon>
        <taxon>eudicotyledons</taxon>
        <taxon>Gunneridae</taxon>
        <taxon>Pentapetalae</taxon>
        <taxon>rosids</taxon>
        <taxon>fabids</taxon>
        <taxon>Rosales</taxon>
        <taxon>Moraceae</taxon>
        <taxon>Moreae</taxon>
        <taxon>Morus</taxon>
    </lineage>
</organism>